<accession>A0A699XMX3</accession>
<gene>
    <name evidence="1" type="ORF">Tci_931569</name>
</gene>
<organism evidence="1">
    <name type="scientific">Tanacetum cinerariifolium</name>
    <name type="common">Dalmatian daisy</name>
    <name type="synonym">Chrysanthemum cinerariifolium</name>
    <dbReference type="NCBI Taxonomy" id="118510"/>
    <lineage>
        <taxon>Eukaryota</taxon>
        <taxon>Viridiplantae</taxon>
        <taxon>Streptophyta</taxon>
        <taxon>Embryophyta</taxon>
        <taxon>Tracheophyta</taxon>
        <taxon>Spermatophyta</taxon>
        <taxon>Magnoliopsida</taxon>
        <taxon>eudicotyledons</taxon>
        <taxon>Gunneridae</taxon>
        <taxon>Pentapetalae</taxon>
        <taxon>asterids</taxon>
        <taxon>campanulids</taxon>
        <taxon>Asterales</taxon>
        <taxon>Asteraceae</taxon>
        <taxon>Asteroideae</taxon>
        <taxon>Anthemideae</taxon>
        <taxon>Anthemidinae</taxon>
        <taxon>Tanacetum</taxon>
    </lineage>
</organism>
<evidence type="ECO:0000313" key="1">
    <source>
        <dbReference type="EMBL" id="GFD59600.1"/>
    </source>
</evidence>
<feature type="non-terminal residue" evidence="1">
    <location>
        <position position="1"/>
    </location>
</feature>
<feature type="non-terminal residue" evidence="1">
    <location>
        <position position="82"/>
    </location>
</feature>
<proteinExistence type="predicted"/>
<reference evidence="1" key="1">
    <citation type="journal article" date="2019" name="Sci. Rep.">
        <title>Draft genome of Tanacetum cinerariifolium, the natural source of mosquito coil.</title>
        <authorList>
            <person name="Yamashiro T."/>
            <person name="Shiraishi A."/>
            <person name="Satake H."/>
            <person name="Nakayama K."/>
        </authorList>
    </citation>
    <scope>NUCLEOTIDE SEQUENCE</scope>
</reference>
<sequence>AGAVDQQLNRRGGFQFVVGEAADVGERNVAQIDVDFARVVAWACASAGTDVAGDVGEGAVKYELAVVCSVGRTRYAETHCGH</sequence>
<dbReference type="AlphaFoldDB" id="A0A699XMX3"/>
<protein>
    <submittedName>
        <fullName evidence="1">Uncharacterized protein</fullName>
    </submittedName>
</protein>
<dbReference type="EMBL" id="BKCJ011867103">
    <property type="protein sequence ID" value="GFD59600.1"/>
    <property type="molecule type" value="Genomic_DNA"/>
</dbReference>
<name>A0A699XMX3_TANCI</name>
<comment type="caution">
    <text evidence="1">The sequence shown here is derived from an EMBL/GenBank/DDBJ whole genome shotgun (WGS) entry which is preliminary data.</text>
</comment>